<evidence type="ECO:0000313" key="1">
    <source>
        <dbReference type="EMBL" id="MFC4472017.1"/>
    </source>
</evidence>
<name>A0ABV8Z3N8_9ACTN</name>
<dbReference type="SUPFAM" id="SSF140990">
    <property type="entry name" value="FtsH protease domain-like"/>
    <property type="match status" value="1"/>
</dbReference>
<dbReference type="EMBL" id="JBHSFG010000107">
    <property type="protein sequence ID" value="MFC4472017.1"/>
    <property type="molecule type" value="Genomic_DNA"/>
</dbReference>
<reference evidence="2" key="1">
    <citation type="journal article" date="2019" name="Int. J. Syst. Evol. Microbiol.">
        <title>The Global Catalogue of Microorganisms (GCM) 10K type strain sequencing project: providing services to taxonomists for standard genome sequencing and annotation.</title>
        <authorList>
            <consortium name="The Broad Institute Genomics Platform"/>
            <consortium name="The Broad Institute Genome Sequencing Center for Infectious Disease"/>
            <person name="Wu L."/>
            <person name="Ma J."/>
        </authorList>
    </citation>
    <scope>NUCLEOTIDE SEQUENCE [LARGE SCALE GENOMIC DNA]</scope>
    <source>
        <strain evidence="2">DT43</strain>
    </source>
</reference>
<accession>A0ABV8Z3N8</accession>
<evidence type="ECO:0000313" key="2">
    <source>
        <dbReference type="Proteomes" id="UP001596012"/>
    </source>
</evidence>
<organism evidence="1 2">
    <name type="scientific">Streptomyces xiangluensis</name>
    <dbReference type="NCBI Taxonomy" id="2665720"/>
    <lineage>
        <taxon>Bacteria</taxon>
        <taxon>Bacillati</taxon>
        <taxon>Actinomycetota</taxon>
        <taxon>Actinomycetes</taxon>
        <taxon>Kitasatosporales</taxon>
        <taxon>Streptomycetaceae</taxon>
        <taxon>Streptomyces</taxon>
    </lineage>
</organism>
<dbReference type="InterPro" id="IPR037219">
    <property type="entry name" value="Peptidase_M41-like"/>
</dbReference>
<sequence length="151" mass="16711">MLPRRDEPFVEKLLQLRQWSTYNDGTKKPLLTVALPYEAARRSACYHEAGHAVVTAAYGAHIKVTGVINLPTAEGQRSLTGRTEFDGPPIPFWRFAAQCAAGERAQVRYLKSAGLWSPDSQVLCANHDDFELCGAVGVRLVNRATVVPFRE</sequence>
<protein>
    <recommendedName>
        <fullName evidence="3">Peptidase family M41</fullName>
    </recommendedName>
</protein>
<comment type="caution">
    <text evidence="1">The sequence shown here is derived from an EMBL/GenBank/DDBJ whole genome shotgun (WGS) entry which is preliminary data.</text>
</comment>
<dbReference type="RefSeq" id="WP_386355082.1">
    <property type="nucleotide sequence ID" value="NZ_JBHSFG010000107.1"/>
</dbReference>
<dbReference type="Proteomes" id="UP001596012">
    <property type="component" value="Unassembled WGS sequence"/>
</dbReference>
<evidence type="ECO:0008006" key="3">
    <source>
        <dbReference type="Google" id="ProtNLM"/>
    </source>
</evidence>
<keyword evidence="2" id="KW-1185">Reference proteome</keyword>
<gene>
    <name evidence="1" type="ORF">ACFPH6_47355</name>
</gene>
<proteinExistence type="predicted"/>